<protein>
    <recommendedName>
        <fullName evidence="2">DUF4342 domain-containing protein</fullName>
    </recommendedName>
</protein>
<proteinExistence type="predicted"/>
<keyword evidence="4" id="KW-1185">Reference proteome</keyword>
<evidence type="ECO:0000259" key="2">
    <source>
        <dbReference type="Pfam" id="PF14242"/>
    </source>
</evidence>
<feature type="domain" description="DUF4342" evidence="2">
    <location>
        <begin position="9"/>
        <end position="89"/>
    </location>
</feature>
<dbReference type="Proteomes" id="UP000190787">
    <property type="component" value="Unassembled WGS sequence"/>
</dbReference>
<evidence type="ECO:0000256" key="1">
    <source>
        <dbReference type="SAM" id="Phobius"/>
    </source>
</evidence>
<feature type="transmembrane region" description="Helical" evidence="1">
    <location>
        <begin position="57"/>
        <end position="80"/>
    </location>
</feature>
<keyword evidence="1" id="KW-0472">Membrane</keyword>
<name>A0ABX3MW35_9RHOB</name>
<dbReference type="EMBL" id="MPZV01000002">
    <property type="protein sequence ID" value="OOY23909.1"/>
    <property type="molecule type" value="Genomic_DNA"/>
</dbReference>
<dbReference type="Pfam" id="PF14242">
    <property type="entry name" value="DUF4342"/>
    <property type="match status" value="1"/>
</dbReference>
<sequence>MQDDKKPERTVWEEIEVAGNQLVDRVKELAQEGSVRQLRISSAGGDPFVEAPLNLSLVVSGVVVLAAPWLAVLGVIAGLATRVKVEIERVEEPDEGDKKDK</sequence>
<organism evidence="3 4">
    <name type="scientific">Thioclava sediminum</name>
    <dbReference type="NCBI Taxonomy" id="1915319"/>
    <lineage>
        <taxon>Bacteria</taxon>
        <taxon>Pseudomonadati</taxon>
        <taxon>Pseudomonadota</taxon>
        <taxon>Alphaproteobacteria</taxon>
        <taxon>Rhodobacterales</taxon>
        <taxon>Paracoccaceae</taxon>
        <taxon>Thioclava</taxon>
    </lineage>
</organism>
<keyword evidence="1" id="KW-0812">Transmembrane</keyword>
<evidence type="ECO:0000313" key="3">
    <source>
        <dbReference type="EMBL" id="OOY23909.1"/>
    </source>
</evidence>
<dbReference type="RefSeq" id="WP_078604512.1">
    <property type="nucleotide sequence ID" value="NZ_MPZV01000002.1"/>
</dbReference>
<keyword evidence="1" id="KW-1133">Transmembrane helix</keyword>
<accession>A0ABX3MW35</accession>
<dbReference type="InterPro" id="IPR025642">
    <property type="entry name" value="DUF4342"/>
</dbReference>
<comment type="caution">
    <text evidence="3">The sequence shown here is derived from an EMBL/GenBank/DDBJ whole genome shotgun (WGS) entry which is preliminary data.</text>
</comment>
<evidence type="ECO:0000313" key="4">
    <source>
        <dbReference type="Proteomes" id="UP000190787"/>
    </source>
</evidence>
<gene>
    <name evidence="3" type="ORF">BMI91_07410</name>
</gene>
<reference evidence="3 4" key="1">
    <citation type="submission" date="2016-11" db="EMBL/GenBank/DDBJ databases">
        <title>A multilocus sequence analysis scheme for characterization of bacteria in the genus Thioclava.</title>
        <authorList>
            <person name="Liu Y."/>
            <person name="Shao Z."/>
        </authorList>
    </citation>
    <scope>NUCLEOTIDE SEQUENCE [LARGE SCALE GENOMIC DNA]</scope>
    <source>
        <strain evidence="3 4">TAW-CT134</strain>
    </source>
</reference>